<dbReference type="EMBL" id="PDCK01000041">
    <property type="protein sequence ID" value="PRQ42415.1"/>
    <property type="molecule type" value="Genomic_DNA"/>
</dbReference>
<reference evidence="2 3" key="1">
    <citation type="journal article" date="2018" name="Nat. Genet.">
        <title>The Rosa genome provides new insights in the design of modern roses.</title>
        <authorList>
            <person name="Bendahmane M."/>
        </authorList>
    </citation>
    <scope>NUCLEOTIDE SEQUENCE [LARGE SCALE GENOMIC DNA]</scope>
    <source>
        <strain evidence="3">cv. Old Blush</strain>
    </source>
</reference>
<dbReference type="Pfam" id="PF14223">
    <property type="entry name" value="Retrotran_gag_2"/>
    <property type="match status" value="1"/>
</dbReference>
<dbReference type="Gramene" id="PRQ42415">
    <property type="protein sequence ID" value="PRQ42415"/>
    <property type="gene ID" value="RchiOBHm_Chr3g0457401"/>
</dbReference>
<dbReference type="Proteomes" id="UP000238479">
    <property type="component" value="Chromosome 3"/>
</dbReference>
<dbReference type="PANTHER" id="PTHR34222">
    <property type="entry name" value="GAG_PRE-INTEGRS DOMAIN-CONTAINING PROTEIN"/>
    <property type="match status" value="1"/>
</dbReference>
<gene>
    <name evidence="2" type="ORF">RchiOBHm_Chr3g0457401</name>
</gene>
<sequence>MAGPDAPLLEGRNTSNSGLQKIEVSVQHPDSSLSSFGGAKLNGPGNYRTWKKMISAHLRGIHKMGHVVGTIKAPLNEESEEYVKWEDADGLVLSILYKAMTDEVIQLIIGCDTAAEVWKTLNDLYLNESDFSQIYELLCKATRMKQDGQAVSVFYTQLKNVWAEIDQRRPNKLKNAEDITWYQKEKELERVHQFLSGLNARHDSAKGELLRRQEPPSLTEAFTYIRKDESQQDSTKAVHSEISSLTIQAKPPRAQGPPPGFSTPLSGLQPITQGPYPGKSVCQHCKLPGHTKETCYKLVGYPAGYFSKPKPTEHRGRGKAVVHLVQSSESFGVVGQDHTTSGDGPPSVSMVARRTGSSDQGSYWQGVYEGKTVSSGSGLCRGEAKEECPSCFDNGF</sequence>
<protein>
    <submittedName>
        <fullName evidence="2">Putative transcription factor interactor and regulator CCHC(Zn) family</fullName>
    </submittedName>
</protein>
<dbReference type="AlphaFoldDB" id="A0A2P6R7K5"/>
<evidence type="ECO:0000256" key="1">
    <source>
        <dbReference type="SAM" id="MobiDB-lite"/>
    </source>
</evidence>
<name>A0A2P6R7K5_ROSCH</name>
<proteinExistence type="predicted"/>
<organism evidence="2 3">
    <name type="scientific">Rosa chinensis</name>
    <name type="common">China rose</name>
    <dbReference type="NCBI Taxonomy" id="74649"/>
    <lineage>
        <taxon>Eukaryota</taxon>
        <taxon>Viridiplantae</taxon>
        <taxon>Streptophyta</taxon>
        <taxon>Embryophyta</taxon>
        <taxon>Tracheophyta</taxon>
        <taxon>Spermatophyta</taxon>
        <taxon>Magnoliopsida</taxon>
        <taxon>eudicotyledons</taxon>
        <taxon>Gunneridae</taxon>
        <taxon>Pentapetalae</taxon>
        <taxon>rosids</taxon>
        <taxon>fabids</taxon>
        <taxon>Rosales</taxon>
        <taxon>Rosaceae</taxon>
        <taxon>Rosoideae</taxon>
        <taxon>Rosoideae incertae sedis</taxon>
        <taxon>Rosa</taxon>
    </lineage>
</organism>
<keyword evidence="3" id="KW-1185">Reference proteome</keyword>
<comment type="caution">
    <text evidence="2">The sequence shown here is derived from an EMBL/GenBank/DDBJ whole genome shotgun (WGS) entry which is preliminary data.</text>
</comment>
<evidence type="ECO:0000313" key="2">
    <source>
        <dbReference type="EMBL" id="PRQ42415.1"/>
    </source>
</evidence>
<accession>A0A2P6R7K5</accession>
<evidence type="ECO:0000313" key="3">
    <source>
        <dbReference type="Proteomes" id="UP000238479"/>
    </source>
</evidence>
<dbReference type="STRING" id="74649.A0A2P6R7K5"/>
<feature type="region of interest" description="Disordered" evidence="1">
    <location>
        <begin position="333"/>
        <end position="363"/>
    </location>
</feature>
<dbReference type="OMA" id="HENWETC"/>
<dbReference type="PANTHER" id="PTHR34222:SF43">
    <property type="entry name" value="RETROTRANSPOSON GAG DOMAIN-CONTAINING PROTEIN"/>
    <property type="match status" value="1"/>
</dbReference>